<keyword evidence="3" id="KW-0548">Nucleotidyltransferase</keyword>
<name>A0AAW1JF48_POPJA</name>
<evidence type="ECO:0000313" key="3">
    <source>
        <dbReference type="EMBL" id="KAK9701926.1"/>
    </source>
</evidence>
<evidence type="ECO:0000256" key="1">
    <source>
        <dbReference type="SAM" id="MobiDB-lite"/>
    </source>
</evidence>
<comment type="caution">
    <text evidence="3">The sequence shown here is derived from an EMBL/GenBank/DDBJ whole genome shotgun (WGS) entry which is preliminary data.</text>
</comment>
<evidence type="ECO:0000259" key="2">
    <source>
        <dbReference type="Pfam" id="PF07727"/>
    </source>
</evidence>
<feature type="compositionally biased region" description="Basic and acidic residues" evidence="1">
    <location>
        <begin position="50"/>
        <end position="61"/>
    </location>
</feature>
<gene>
    <name evidence="3" type="ORF">QE152_g30277</name>
</gene>
<accession>A0AAW1JF48</accession>
<dbReference type="InterPro" id="IPR013103">
    <property type="entry name" value="RVT_2"/>
</dbReference>
<proteinExistence type="predicted"/>
<feature type="domain" description="Reverse transcriptase Ty1/copia-type" evidence="2">
    <location>
        <begin position="112"/>
        <end position="185"/>
    </location>
</feature>
<evidence type="ECO:0000313" key="4">
    <source>
        <dbReference type="Proteomes" id="UP001458880"/>
    </source>
</evidence>
<dbReference type="EMBL" id="JASPKY010000404">
    <property type="protein sequence ID" value="KAK9701926.1"/>
    <property type="molecule type" value="Genomic_DNA"/>
</dbReference>
<feature type="region of interest" description="Disordered" evidence="1">
    <location>
        <begin position="50"/>
        <end position="107"/>
    </location>
</feature>
<dbReference type="Proteomes" id="UP001458880">
    <property type="component" value="Unassembled WGS sequence"/>
</dbReference>
<sequence length="196" mass="22050">MLNSSKLSKRLWAEACNTAAYLLNRTGKSSDQNKAPFELWYGRSVGRLDHLRNPSKNKTEEFITASVSGGSRDCDDSDEEDVSGGSRDCDDSDEEDETKLSTQQTSGYLKENRKTRLVAKGWVLRQKTGKNGSVRFKARLVAKGYAQKEGINYDEAFSPVARYDTIRTLLAVAARDSLKLEQLKLEQFDSTYERDS</sequence>
<keyword evidence="4" id="KW-1185">Reference proteome</keyword>
<protein>
    <submittedName>
        <fullName evidence="3">Reverse transcriptase (RNA-dependent DNA polymerase)</fullName>
    </submittedName>
</protein>
<dbReference type="Pfam" id="PF07727">
    <property type="entry name" value="RVT_2"/>
    <property type="match status" value="1"/>
</dbReference>
<keyword evidence="3" id="KW-0808">Transferase</keyword>
<dbReference type="GO" id="GO:0003964">
    <property type="term" value="F:RNA-directed DNA polymerase activity"/>
    <property type="evidence" value="ECO:0007669"/>
    <property type="project" value="UniProtKB-KW"/>
</dbReference>
<reference evidence="3 4" key="1">
    <citation type="journal article" date="2024" name="BMC Genomics">
        <title>De novo assembly and annotation of Popillia japonica's genome with initial clues to its potential as an invasive pest.</title>
        <authorList>
            <person name="Cucini C."/>
            <person name="Boschi S."/>
            <person name="Funari R."/>
            <person name="Cardaioli E."/>
            <person name="Iannotti N."/>
            <person name="Marturano G."/>
            <person name="Paoli F."/>
            <person name="Bruttini M."/>
            <person name="Carapelli A."/>
            <person name="Frati F."/>
            <person name="Nardi F."/>
        </authorList>
    </citation>
    <scope>NUCLEOTIDE SEQUENCE [LARGE SCALE GENOMIC DNA]</scope>
    <source>
        <strain evidence="3">DMR45628</strain>
    </source>
</reference>
<organism evidence="3 4">
    <name type="scientific">Popillia japonica</name>
    <name type="common">Japanese beetle</name>
    <dbReference type="NCBI Taxonomy" id="7064"/>
    <lineage>
        <taxon>Eukaryota</taxon>
        <taxon>Metazoa</taxon>
        <taxon>Ecdysozoa</taxon>
        <taxon>Arthropoda</taxon>
        <taxon>Hexapoda</taxon>
        <taxon>Insecta</taxon>
        <taxon>Pterygota</taxon>
        <taxon>Neoptera</taxon>
        <taxon>Endopterygota</taxon>
        <taxon>Coleoptera</taxon>
        <taxon>Polyphaga</taxon>
        <taxon>Scarabaeiformia</taxon>
        <taxon>Scarabaeidae</taxon>
        <taxon>Rutelinae</taxon>
        <taxon>Popillia</taxon>
    </lineage>
</organism>
<keyword evidence="3" id="KW-0695">RNA-directed DNA polymerase</keyword>
<dbReference type="AlphaFoldDB" id="A0AAW1JF48"/>